<dbReference type="AlphaFoldDB" id="A0A2T7NXT7"/>
<dbReference type="EC" id="1.3.1.48" evidence="2"/>
<reference evidence="10 11" key="1">
    <citation type="submission" date="2018-04" db="EMBL/GenBank/DDBJ databases">
        <title>The genome of golden apple snail Pomacea canaliculata provides insight into stress tolerance and invasive adaptation.</title>
        <authorList>
            <person name="Liu C."/>
            <person name="Liu B."/>
            <person name="Ren Y."/>
            <person name="Zhang Y."/>
            <person name="Wang H."/>
            <person name="Li S."/>
            <person name="Jiang F."/>
            <person name="Yin L."/>
            <person name="Zhang G."/>
            <person name="Qian W."/>
            <person name="Fan W."/>
        </authorList>
    </citation>
    <scope>NUCLEOTIDE SEQUENCE [LARGE SCALE GENOMIC DNA]</scope>
    <source>
        <strain evidence="10">SZHN2017</strain>
        <tissue evidence="10">Muscle</tissue>
    </source>
</reference>
<evidence type="ECO:0000256" key="2">
    <source>
        <dbReference type="ARBA" id="ARBA00011981"/>
    </source>
</evidence>
<dbReference type="InterPro" id="IPR020843">
    <property type="entry name" value="ER"/>
</dbReference>
<dbReference type="InterPro" id="IPR045010">
    <property type="entry name" value="MDR_fam"/>
</dbReference>
<dbReference type="Pfam" id="PF00107">
    <property type="entry name" value="ADH_zinc_N"/>
    <property type="match status" value="1"/>
</dbReference>
<sequence>MSERKNLQVTLLSRPGVNGEPQESNFGIQECPIPTSESLAAGDVLMKNLFLSVDPALRCRMNEDSGVHYMSAWQLGQGIDGLGGVGKVMSSNDPVFQEGDLVTGTFLWPWTAEFTIVGSNLRKLPKEIYGNHPSLALSLLGGTGLTAYLGIAERAHLRQGGNQTVVVSAAGGATGSLAGQIARLLGAAKVVGICGNEEKCRVVREEFGFDSAINYKTTDVAAELMKICPEGVHVYFDNVGGDLSTSVIKQMVSNSHIILCGQIAMYSQDVPYPPPISAELQEILQQRNITRERFLVLDFPDKFEAALQVLAQWYGEGKIKVRETTVEGLENAGAAFVSMMKGGNIGKQIVKVAM</sequence>
<dbReference type="InterPro" id="IPR013149">
    <property type="entry name" value="ADH-like_C"/>
</dbReference>
<dbReference type="SMART" id="SM00829">
    <property type="entry name" value="PKS_ER"/>
    <property type="match status" value="1"/>
</dbReference>
<dbReference type="Pfam" id="PF16884">
    <property type="entry name" value="ADH_N_2"/>
    <property type="match status" value="1"/>
</dbReference>
<comment type="similarity">
    <text evidence="1">Belongs to the NADP-dependent oxidoreductase L4BD family.</text>
</comment>
<dbReference type="InterPro" id="IPR036291">
    <property type="entry name" value="NAD(P)-bd_dom_sf"/>
</dbReference>
<dbReference type="SUPFAM" id="SSF51735">
    <property type="entry name" value="NAD(P)-binding Rossmann-fold domains"/>
    <property type="match status" value="1"/>
</dbReference>
<evidence type="ECO:0000259" key="9">
    <source>
        <dbReference type="SMART" id="SM00829"/>
    </source>
</evidence>
<evidence type="ECO:0000256" key="8">
    <source>
        <dbReference type="SAM" id="MobiDB-lite"/>
    </source>
</evidence>
<evidence type="ECO:0000256" key="5">
    <source>
        <dbReference type="ARBA" id="ARBA00047878"/>
    </source>
</evidence>
<feature type="region of interest" description="Disordered" evidence="8">
    <location>
        <begin position="1"/>
        <end position="25"/>
    </location>
</feature>
<dbReference type="GO" id="GO:0047522">
    <property type="term" value="F:15-oxoprostaglandin 13-reductase [NAD(P)+] activity"/>
    <property type="evidence" value="ECO:0007669"/>
    <property type="project" value="UniProtKB-EC"/>
</dbReference>
<dbReference type="Gene3D" id="3.40.50.720">
    <property type="entry name" value="NAD(P)-binding Rossmann-like Domain"/>
    <property type="match status" value="1"/>
</dbReference>
<evidence type="ECO:0000256" key="3">
    <source>
        <dbReference type="ARBA" id="ARBA00023002"/>
    </source>
</evidence>
<dbReference type="SUPFAM" id="SSF50129">
    <property type="entry name" value="GroES-like"/>
    <property type="match status" value="2"/>
</dbReference>
<evidence type="ECO:0000256" key="4">
    <source>
        <dbReference type="ARBA" id="ARBA00033119"/>
    </source>
</evidence>
<feature type="domain" description="Enoyl reductase (ER)" evidence="9">
    <location>
        <begin position="19"/>
        <end position="350"/>
    </location>
</feature>
<comment type="catalytic activity">
    <reaction evidence="7">
        <text>13,14-dihydro-15-oxo-prostaglandin E1 + NADP(+) = 15-oxoprostaglandin E1 + NADPH + H(+)</text>
        <dbReference type="Rhea" id="RHEA:50584"/>
        <dbReference type="ChEBI" id="CHEBI:15378"/>
        <dbReference type="ChEBI" id="CHEBI:57401"/>
        <dbReference type="ChEBI" id="CHEBI:57783"/>
        <dbReference type="ChEBI" id="CHEBI:58349"/>
        <dbReference type="ChEBI" id="CHEBI:133408"/>
    </reaction>
    <physiologicalReaction direction="right-to-left" evidence="7">
        <dbReference type="Rhea" id="RHEA:50586"/>
    </physiologicalReaction>
</comment>
<evidence type="ECO:0000256" key="1">
    <source>
        <dbReference type="ARBA" id="ARBA00010460"/>
    </source>
</evidence>
<keyword evidence="3" id="KW-0560">Oxidoreductase</keyword>
<evidence type="ECO:0000313" key="10">
    <source>
        <dbReference type="EMBL" id="PVD25953.1"/>
    </source>
</evidence>
<dbReference type="InterPro" id="IPR011032">
    <property type="entry name" value="GroES-like_sf"/>
</dbReference>
<dbReference type="GO" id="GO:0006693">
    <property type="term" value="P:prostaglandin metabolic process"/>
    <property type="evidence" value="ECO:0007669"/>
    <property type="project" value="TreeGrafter"/>
</dbReference>
<comment type="caution">
    <text evidence="10">The sequence shown here is derived from an EMBL/GenBank/DDBJ whole genome shotgun (WGS) entry which is preliminary data.</text>
</comment>
<organism evidence="10 11">
    <name type="scientific">Pomacea canaliculata</name>
    <name type="common">Golden apple snail</name>
    <dbReference type="NCBI Taxonomy" id="400727"/>
    <lineage>
        <taxon>Eukaryota</taxon>
        <taxon>Metazoa</taxon>
        <taxon>Spiralia</taxon>
        <taxon>Lophotrochozoa</taxon>
        <taxon>Mollusca</taxon>
        <taxon>Gastropoda</taxon>
        <taxon>Caenogastropoda</taxon>
        <taxon>Architaenioglossa</taxon>
        <taxon>Ampullarioidea</taxon>
        <taxon>Ampullariidae</taxon>
        <taxon>Pomacea</taxon>
    </lineage>
</organism>
<dbReference type="Gene3D" id="3.90.180.10">
    <property type="entry name" value="Medium-chain alcohol dehydrogenases, catalytic domain"/>
    <property type="match status" value="1"/>
</dbReference>
<name>A0A2T7NXT7_POMCA</name>
<comment type="catalytic activity">
    <reaction evidence="6">
        <text>13,14-dihydro-15-oxo-PGF2alpha + NADP(+) = 15-oxoprostaglandin F2alpha + NADPH + H(+)</text>
        <dbReference type="Rhea" id="RHEA:50588"/>
        <dbReference type="ChEBI" id="CHEBI:15378"/>
        <dbReference type="ChEBI" id="CHEBI:57783"/>
        <dbReference type="ChEBI" id="CHEBI:58349"/>
        <dbReference type="ChEBI" id="CHEBI:133374"/>
        <dbReference type="ChEBI" id="CHEBI:133409"/>
    </reaction>
    <physiologicalReaction direction="right-to-left" evidence="6">
        <dbReference type="Rhea" id="RHEA:50590"/>
    </physiologicalReaction>
</comment>
<evidence type="ECO:0000256" key="6">
    <source>
        <dbReference type="ARBA" id="ARBA00048290"/>
    </source>
</evidence>
<gene>
    <name evidence="10" type="ORF">C0Q70_13619</name>
</gene>
<proteinExistence type="inferred from homology"/>
<dbReference type="PANTHER" id="PTHR43205:SF5">
    <property type="entry name" value="PROSTAGLANDIN REDUCTASE 2"/>
    <property type="match status" value="1"/>
</dbReference>
<dbReference type="PANTHER" id="PTHR43205">
    <property type="entry name" value="PROSTAGLANDIN REDUCTASE"/>
    <property type="match status" value="1"/>
</dbReference>
<dbReference type="OrthoDB" id="809632at2759"/>
<comment type="catalytic activity">
    <reaction evidence="5">
        <text>13,14-dihydro-15-oxo-prostaglandin F1alpha + NADP(+) = 15-oxoprostaglandin F1alpha + NADPH + H(+)</text>
        <dbReference type="Rhea" id="RHEA:50592"/>
        <dbReference type="ChEBI" id="CHEBI:15378"/>
        <dbReference type="ChEBI" id="CHEBI:57783"/>
        <dbReference type="ChEBI" id="CHEBI:58349"/>
        <dbReference type="ChEBI" id="CHEBI:79072"/>
        <dbReference type="ChEBI" id="CHEBI:133411"/>
    </reaction>
    <physiologicalReaction direction="right-to-left" evidence="5">
        <dbReference type="Rhea" id="RHEA:50594"/>
    </physiologicalReaction>
</comment>
<dbReference type="OMA" id="EEKCRYA"/>
<dbReference type="FunFam" id="3.40.50.720:FF:000121">
    <property type="entry name" value="Prostaglandin reductase 2"/>
    <property type="match status" value="1"/>
</dbReference>
<evidence type="ECO:0000256" key="7">
    <source>
        <dbReference type="ARBA" id="ARBA00049070"/>
    </source>
</evidence>
<dbReference type="InterPro" id="IPR041694">
    <property type="entry name" value="ADH_N_2"/>
</dbReference>
<accession>A0A2T7NXT7</accession>
<dbReference type="EMBL" id="PZQS01000008">
    <property type="protein sequence ID" value="PVD25953.1"/>
    <property type="molecule type" value="Genomic_DNA"/>
</dbReference>
<dbReference type="Proteomes" id="UP000245119">
    <property type="component" value="Linkage Group LG8"/>
</dbReference>
<keyword evidence="11" id="KW-1185">Reference proteome</keyword>
<protein>
    <recommendedName>
        <fullName evidence="4">15-oxoprostaglandin 13-reductase</fullName>
        <ecNumber evidence="2">1.3.1.48</ecNumber>
    </recommendedName>
    <alternativeName>
        <fullName evidence="4">15-oxoprostaglandin 13-reductase</fullName>
    </alternativeName>
</protein>
<evidence type="ECO:0000313" key="11">
    <source>
        <dbReference type="Proteomes" id="UP000245119"/>
    </source>
</evidence>